<accession>A0AA41Q1L6</accession>
<protein>
    <submittedName>
        <fullName evidence="2">Apolipoprotein A1/A4/E family protein</fullName>
    </submittedName>
</protein>
<dbReference type="Proteomes" id="UP001165378">
    <property type="component" value="Unassembled WGS sequence"/>
</dbReference>
<evidence type="ECO:0000313" key="3">
    <source>
        <dbReference type="Proteomes" id="UP001165378"/>
    </source>
</evidence>
<proteinExistence type="predicted"/>
<reference evidence="2" key="1">
    <citation type="submission" date="2022-01" db="EMBL/GenBank/DDBJ databases">
        <title>Genome-Based Taxonomic Classification of the Phylum Actinobacteria.</title>
        <authorList>
            <person name="Gao Y."/>
        </authorList>
    </citation>
    <scope>NUCLEOTIDE SEQUENCE</scope>
    <source>
        <strain evidence="2">KLBMP 8922</strain>
    </source>
</reference>
<feature type="region of interest" description="Disordered" evidence="1">
    <location>
        <begin position="120"/>
        <end position="198"/>
    </location>
</feature>
<sequence>MATTMDRRKTTTDPNPLYAVVGAGDLAVEKIREVPSMIADLKIDIPTDARSMRYRVSNTASDVRAQVGGTFDAVSKDPGGFAKDQYGKARKAYEDLSVRGERVVDRIRGKVDEATRTASREAKELKDTAKDRGREAKHEVEERAAELKTRAGSAARDAKDEVKTRADGAAAKARTASGSTGRPKTARTTPKPGPAAGR</sequence>
<dbReference type="AlphaFoldDB" id="A0AA41Q1L6"/>
<keyword evidence="3" id="KW-1185">Reference proteome</keyword>
<dbReference type="EMBL" id="JAKFHA010000008">
    <property type="protein sequence ID" value="MCF2528774.1"/>
    <property type="molecule type" value="Genomic_DNA"/>
</dbReference>
<feature type="compositionally biased region" description="Basic and acidic residues" evidence="1">
    <location>
        <begin position="156"/>
        <end position="166"/>
    </location>
</feature>
<name>A0AA41Q1L6_9ACTN</name>
<dbReference type="RefSeq" id="WP_235052941.1">
    <property type="nucleotide sequence ID" value="NZ_JAKFHA010000008.1"/>
</dbReference>
<gene>
    <name evidence="2" type="ORF">LZ495_16345</name>
</gene>
<dbReference type="Gene3D" id="1.20.120.20">
    <property type="entry name" value="Apolipoprotein"/>
    <property type="match status" value="1"/>
</dbReference>
<dbReference type="SUPFAM" id="SSF58113">
    <property type="entry name" value="Apolipoprotein A-I"/>
    <property type="match status" value="1"/>
</dbReference>
<feature type="compositionally biased region" description="Basic and acidic residues" evidence="1">
    <location>
        <begin position="120"/>
        <end position="149"/>
    </location>
</feature>
<evidence type="ECO:0000313" key="2">
    <source>
        <dbReference type="EMBL" id="MCF2528774.1"/>
    </source>
</evidence>
<evidence type="ECO:0000256" key="1">
    <source>
        <dbReference type="SAM" id="MobiDB-lite"/>
    </source>
</evidence>
<organism evidence="2 3">
    <name type="scientific">Yinghuangia soli</name>
    <dbReference type="NCBI Taxonomy" id="2908204"/>
    <lineage>
        <taxon>Bacteria</taxon>
        <taxon>Bacillati</taxon>
        <taxon>Actinomycetota</taxon>
        <taxon>Actinomycetes</taxon>
        <taxon>Kitasatosporales</taxon>
        <taxon>Streptomycetaceae</taxon>
        <taxon>Yinghuangia</taxon>
    </lineage>
</organism>
<feature type="compositionally biased region" description="Low complexity" evidence="1">
    <location>
        <begin position="167"/>
        <end position="181"/>
    </location>
</feature>
<comment type="caution">
    <text evidence="2">The sequence shown here is derived from an EMBL/GenBank/DDBJ whole genome shotgun (WGS) entry which is preliminary data.</text>
</comment>